<dbReference type="InterPro" id="IPR029044">
    <property type="entry name" value="Nucleotide-diphossugar_trans"/>
</dbReference>
<dbReference type="SUPFAM" id="SSF53448">
    <property type="entry name" value="Nucleotide-diphospho-sugar transferases"/>
    <property type="match status" value="1"/>
</dbReference>
<dbReference type="eggNOG" id="COG1216">
    <property type="taxonomic scope" value="Bacteria"/>
</dbReference>
<dbReference type="Gene3D" id="3.90.550.10">
    <property type="entry name" value="Spore Coat Polysaccharide Biosynthesis Protein SpsA, Chain A"/>
    <property type="match status" value="1"/>
</dbReference>
<accession>C7LRY8</accession>
<keyword evidence="2" id="KW-0808">Transferase</keyword>
<evidence type="ECO:0000313" key="3">
    <source>
        <dbReference type="Proteomes" id="UP000002216"/>
    </source>
</evidence>
<reference evidence="2 3" key="1">
    <citation type="journal article" date="2009" name="Stand. Genomic Sci.">
        <title>Complete genome sequence of Desulfomicrobium baculatum type strain (X).</title>
        <authorList>
            <person name="Copeland A."/>
            <person name="Spring S."/>
            <person name="Goker M."/>
            <person name="Schneider S."/>
            <person name="Lapidus A."/>
            <person name="Del Rio T.G."/>
            <person name="Tice H."/>
            <person name="Cheng J.F."/>
            <person name="Chen F."/>
            <person name="Nolan M."/>
            <person name="Bruce D."/>
            <person name="Goodwin L."/>
            <person name="Pitluck S."/>
            <person name="Ivanova N."/>
            <person name="Mavrommatis K."/>
            <person name="Ovchinnikova G."/>
            <person name="Pati A."/>
            <person name="Chen A."/>
            <person name="Palaniappan K."/>
            <person name="Land M."/>
            <person name="Hauser L."/>
            <person name="Chang Y.J."/>
            <person name="Jeffries C.C."/>
            <person name="Meincke L."/>
            <person name="Sims D."/>
            <person name="Brettin T."/>
            <person name="Detter J.C."/>
            <person name="Han C."/>
            <person name="Chain P."/>
            <person name="Bristow J."/>
            <person name="Eisen J.A."/>
            <person name="Markowitz V."/>
            <person name="Hugenholtz P."/>
            <person name="Kyrpides N.C."/>
            <person name="Klenk H.P."/>
            <person name="Lucas S."/>
        </authorList>
    </citation>
    <scope>NUCLEOTIDE SEQUENCE [LARGE SCALE GENOMIC DNA]</scope>
    <source>
        <strain evidence="3">DSM 4028 / VKM B-1378 / X</strain>
    </source>
</reference>
<dbReference type="Proteomes" id="UP000002216">
    <property type="component" value="Chromosome"/>
</dbReference>
<dbReference type="GO" id="GO:0016740">
    <property type="term" value="F:transferase activity"/>
    <property type="evidence" value="ECO:0007669"/>
    <property type="project" value="UniProtKB-KW"/>
</dbReference>
<name>C7LRY8_DESBD</name>
<dbReference type="PANTHER" id="PTHR43179:SF7">
    <property type="entry name" value="RHAMNOSYLTRANSFERASE WBBL"/>
    <property type="match status" value="1"/>
</dbReference>
<dbReference type="HOGENOM" id="CLU_902317_0_0_7"/>
<dbReference type="KEGG" id="dba:Dbac_1269"/>
<dbReference type="EMBL" id="CP001629">
    <property type="protein sequence ID" value="ACU89371.1"/>
    <property type="molecule type" value="Genomic_DNA"/>
</dbReference>
<evidence type="ECO:0000259" key="1">
    <source>
        <dbReference type="Pfam" id="PF00535"/>
    </source>
</evidence>
<feature type="domain" description="Glycosyltransferase 2-like" evidence="1">
    <location>
        <begin position="9"/>
        <end position="126"/>
    </location>
</feature>
<dbReference type="Pfam" id="PF00535">
    <property type="entry name" value="Glycos_transf_2"/>
    <property type="match status" value="1"/>
</dbReference>
<dbReference type="CAZy" id="GT2">
    <property type="family name" value="Glycosyltransferase Family 2"/>
</dbReference>
<gene>
    <name evidence="2" type="ordered locus">Dbac_1269</name>
</gene>
<proteinExistence type="predicted"/>
<sequence length="308" mass="35371">MNMSFIVNVIIPSFNAFDVLRLTLVALNNQTLQRDKYAIIVVDDSSSSSPPKNVVNDVDIWVSMPRHGGPSVCRNKALSIAPESYATCFLGQDTVPKPDFLENHLNAISEKTLCASLGGIYFPDKYIEESPFMDWLEQQSYQFDYPNIASAGPKWFHAYTSNLMVPNKAISQEPFDWETFPYLFEDVDFGFQLAQRGVEIVYTHSSSVLHYHRRTLSEFIKRQYLAGMAAYRFYKKYNGVVDGDIFAVKSILSSYLPALRDCLNFNQIQQIEKSKFIDSKMKYNLISAYDKLLRHQYAKGVIHERKQD</sequence>
<dbReference type="InterPro" id="IPR001173">
    <property type="entry name" value="Glyco_trans_2-like"/>
</dbReference>
<dbReference type="OrthoDB" id="9812302at2"/>
<keyword evidence="3" id="KW-1185">Reference proteome</keyword>
<dbReference type="AlphaFoldDB" id="C7LRY8"/>
<evidence type="ECO:0000313" key="2">
    <source>
        <dbReference type="EMBL" id="ACU89371.1"/>
    </source>
</evidence>
<protein>
    <submittedName>
        <fullName evidence="2">Glycosyl transferase family 2</fullName>
    </submittedName>
</protein>
<dbReference type="PANTHER" id="PTHR43179">
    <property type="entry name" value="RHAMNOSYLTRANSFERASE WBBL"/>
    <property type="match status" value="1"/>
</dbReference>
<dbReference type="STRING" id="525897.Dbac_1269"/>
<organism evidence="2 3">
    <name type="scientific">Desulfomicrobium baculatum (strain DSM 4028 / VKM B-1378 / X)</name>
    <name type="common">Desulfovibrio baculatus</name>
    <dbReference type="NCBI Taxonomy" id="525897"/>
    <lineage>
        <taxon>Bacteria</taxon>
        <taxon>Pseudomonadati</taxon>
        <taxon>Thermodesulfobacteriota</taxon>
        <taxon>Desulfovibrionia</taxon>
        <taxon>Desulfovibrionales</taxon>
        <taxon>Desulfomicrobiaceae</taxon>
        <taxon>Desulfomicrobium</taxon>
    </lineage>
</organism>